<keyword evidence="3" id="KW-0520">NAD</keyword>
<evidence type="ECO:0000256" key="1">
    <source>
        <dbReference type="ARBA" id="ARBA00005854"/>
    </source>
</evidence>
<dbReference type="GO" id="GO:0005829">
    <property type="term" value="C:cytosol"/>
    <property type="evidence" value="ECO:0007669"/>
    <property type="project" value="TreeGrafter"/>
</dbReference>
<dbReference type="OrthoDB" id="117809at2"/>
<dbReference type="InterPro" id="IPR006139">
    <property type="entry name" value="D-isomer_2_OHA_DH_cat_dom"/>
</dbReference>
<protein>
    <recommendedName>
        <fullName evidence="10">Dehydrogenase</fullName>
    </recommendedName>
</protein>
<evidence type="ECO:0000256" key="3">
    <source>
        <dbReference type="ARBA" id="ARBA00023027"/>
    </source>
</evidence>
<dbReference type="SUPFAM" id="SSF51735">
    <property type="entry name" value="NAD(P)-binding Rossmann-fold domains"/>
    <property type="match status" value="1"/>
</dbReference>
<evidence type="ECO:0000256" key="4">
    <source>
        <dbReference type="RuleBase" id="RU003719"/>
    </source>
</evidence>
<dbReference type="GO" id="GO:0016618">
    <property type="term" value="F:hydroxypyruvate reductase [NAD(P)H] activity"/>
    <property type="evidence" value="ECO:0007669"/>
    <property type="project" value="TreeGrafter"/>
</dbReference>
<dbReference type="PANTHER" id="PTHR10996:SF283">
    <property type="entry name" value="GLYOXYLATE_HYDROXYPYRUVATE REDUCTASE B"/>
    <property type="match status" value="1"/>
</dbReference>
<comment type="similarity">
    <text evidence="1 4">Belongs to the D-isomer specific 2-hydroxyacid dehydrogenase family.</text>
</comment>
<feature type="domain" description="D-isomer specific 2-hydroxyacid dehydrogenase NAD-binding" evidence="7">
    <location>
        <begin position="116"/>
        <end position="289"/>
    </location>
</feature>
<dbReference type="Pfam" id="PF00389">
    <property type="entry name" value="2-Hacid_dh"/>
    <property type="match status" value="1"/>
</dbReference>
<dbReference type="EMBL" id="VMNW02000052">
    <property type="protein sequence ID" value="KAA9156009.1"/>
    <property type="molecule type" value="Genomic_DNA"/>
</dbReference>
<dbReference type="InterPro" id="IPR029752">
    <property type="entry name" value="D-isomer_DH_CS1"/>
</dbReference>
<dbReference type="PROSITE" id="PS00065">
    <property type="entry name" value="D_2_HYDROXYACID_DH_1"/>
    <property type="match status" value="1"/>
</dbReference>
<name>A0A5N0UVX7_9PSEU</name>
<gene>
    <name evidence="8" type="ORF">FPZ12_028445</name>
</gene>
<evidence type="ECO:0000313" key="8">
    <source>
        <dbReference type="EMBL" id="KAA9156009.1"/>
    </source>
</evidence>
<dbReference type="PROSITE" id="PS00671">
    <property type="entry name" value="D_2_HYDROXYACID_DH_3"/>
    <property type="match status" value="1"/>
</dbReference>
<reference evidence="8" key="1">
    <citation type="submission" date="2019-09" db="EMBL/GenBank/DDBJ databases">
        <authorList>
            <person name="Teo W.F.A."/>
            <person name="Duangmal K."/>
        </authorList>
    </citation>
    <scope>NUCLEOTIDE SEQUENCE [LARGE SCALE GENOMIC DNA]</scope>
    <source>
        <strain evidence="8">K81G1</strain>
    </source>
</reference>
<dbReference type="PANTHER" id="PTHR10996">
    <property type="entry name" value="2-HYDROXYACID DEHYDROGENASE-RELATED"/>
    <property type="match status" value="1"/>
</dbReference>
<comment type="caution">
    <text evidence="8">The sequence shown here is derived from an EMBL/GenBank/DDBJ whole genome shotgun (WGS) entry which is preliminary data.</text>
</comment>
<evidence type="ECO:0000313" key="9">
    <source>
        <dbReference type="Proteomes" id="UP000319769"/>
    </source>
</evidence>
<evidence type="ECO:0008006" key="10">
    <source>
        <dbReference type="Google" id="ProtNLM"/>
    </source>
</evidence>
<evidence type="ECO:0000256" key="2">
    <source>
        <dbReference type="ARBA" id="ARBA00023002"/>
    </source>
</evidence>
<keyword evidence="2 4" id="KW-0560">Oxidoreductase</keyword>
<dbReference type="AlphaFoldDB" id="A0A5N0UVX7"/>
<keyword evidence="9" id="KW-1185">Reference proteome</keyword>
<dbReference type="InterPro" id="IPR036291">
    <property type="entry name" value="NAD(P)-bd_dom_sf"/>
</dbReference>
<dbReference type="GO" id="GO:0030267">
    <property type="term" value="F:glyoxylate reductase (NADPH) activity"/>
    <property type="evidence" value="ECO:0007669"/>
    <property type="project" value="TreeGrafter"/>
</dbReference>
<proteinExistence type="inferred from homology"/>
<dbReference type="GO" id="GO:0051287">
    <property type="term" value="F:NAD binding"/>
    <property type="evidence" value="ECO:0007669"/>
    <property type="project" value="InterPro"/>
</dbReference>
<evidence type="ECO:0000259" key="7">
    <source>
        <dbReference type="Pfam" id="PF02826"/>
    </source>
</evidence>
<dbReference type="Gene3D" id="3.40.50.720">
    <property type="entry name" value="NAD(P)-binding Rossmann-like Domain"/>
    <property type="match status" value="2"/>
</dbReference>
<dbReference type="FunFam" id="3.40.50.720:FF:000203">
    <property type="entry name" value="D-3-phosphoglycerate dehydrogenase (SerA)"/>
    <property type="match status" value="1"/>
</dbReference>
<dbReference type="InterPro" id="IPR006140">
    <property type="entry name" value="D-isomer_DH_NAD-bd"/>
</dbReference>
<organism evidence="8 9">
    <name type="scientific">Amycolatopsis acidicola</name>
    <dbReference type="NCBI Taxonomy" id="2596893"/>
    <lineage>
        <taxon>Bacteria</taxon>
        <taxon>Bacillati</taxon>
        <taxon>Actinomycetota</taxon>
        <taxon>Actinomycetes</taxon>
        <taxon>Pseudonocardiales</taxon>
        <taxon>Pseudonocardiaceae</taxon>
        <taxon>Amycolatopsis</taxon>
    </lineage>
</organism>
<accession>A0A5N0UVX7</accession>
<dbReference type="InterPro" id="IPR050223">
    <property type="entry name" value="D-isomer_2-hydroxyacid_DH"/>
</dbReference>
<dbReference type="RefSeq" id="WP_144749126.1">
    <property type="nucleotide sequence ID" value="NZ_VMNW02000052.1"/>
</dbReference>
<feature type="domain" description="D-isomer specific 2-hydroxyacid dehydrogenase catalytic" evidence="6">
    <location>
        <begin position="31"/>
        <end position="323"/>
    </location>
</feature>
<feature type="region of interest" description="Disordered" evidence="5">
    <location>
        <begin position="321"/>
        <end position="340"/>
    </location>
</feature>
<sequence length="340" mass="35922">MAYQVVVTRGYAEPDGSTIFGDIGLSRLGDAGLAWRVLDDAAEELRADQLEGADAVIVLGHERVTASSIPASGPLRHVARFGAGFDAIDLDACARRGVVVTNTPDAVREPVADSVLALLFALAHNLVVKDRLVREGRWAERGSWQGPGLAGATVGVIGLGGIGLETARRLRALGLRVLGYNRSHRPEAAEAGVEVLPLAEVLRHSDYVVVTVAGNSGTRHLIGETELDLMRPSARLVNVSRGSVVDEDALIARLTDGRLAGAGLDVFTEEPLKPGSPLTTLDTVVLAPHSLCWTDRFSAAVSASVRESVLAVSRGERPRHAVNIPFPQGARPRGDDGKVT</sequence>
<dbReference type="SUPFAM" id="SSF52283">
    <property type="entry name" value="Formate/glycerate dehydrogenase catalytic domain-like"/>
    <property type="match status" value="1"/>
</dbReference>
<dbReference type="Pfam" id="PF02826">
    <property type="entry name" value="2-Hacid_dh_C"/>
    <property type="match status" value="1"/>
</dbReference>
<dbReference type="Proteomes" id="UP000319769">
    <property type="component" value="Unassembled WGS sequence"/>
</dbReference>
<evidence type="ECO:0000256" key="5">
    <source>
        <dbReference type="SAM" id="MobiDB-lite"/>
    </source>
</evidence>
<dbReference type="InterPro" id="IPR029753">
    <property type="entry name" value="D-isomer_DH_CS"/>
</dbReference>
<evidence type="ECO:0000259" key="6">
    <source>
        <dbReference type="Pfam" id="PF00389"/>
    </source>
</evidence>